<keyword evidence="3" id="KW-0406">Ion transport</keyword>
<keyword evidence="1" id="KW-0472">Membrane</keyword>
<reference evidence="3 4" key="1">
    <citation type="submission" date="2020-08" db="EMBL/GenBank/DDBJ databases">
        <title>Genome sequence of Nocardioides mesophilus KACC 16243T.</title>
        <authorList>
            <person name="Hyun D.-W."/>
            <person name="Bae J.-W."/>
        </authorList>
    </citation>
    <scope>NUCLEOTIDE SEQUENCE [LARGE SCALE GENOMIC DNA]</scope>
    <source>
        <strain evidence="3 4">KACC 16243</strain>
    </source>
</reference>
<dbReference type="Pfam" id="PF07885">
    <property type="entry name" value="Ion_trans_2"/>
    <property type="match status" value="1"/>
</dbReference>
<dbReference type="RefSeq" id="WP_187579917.1">
    <property type="nucleotide sequence ID" value="NZ_CP060713.1"/>
</dbReference>
<feature type="transmembrane region" description="Helical" evidence="1">
    <location>
        <begin position="36"/>
        <end position="55"/>
    </location>
</feature>
<feature type="transmembrane region" description="Helical" evidence="1">
    <location>
        <begin position="197"/>
        <end position="216"/>
    </location>
</feature>
<gene>
    <name evidence="3" type="ORF">H9L09_06785</name>
</gene>
<name>A0A7G9REQ1_9ACTN</name>
<feature type="transmembrane region" description="Helical" evidence="1">
    <location>
        <begin position="12"/>
        <end position="30"/>
    </location>
</feature>
<evidence type="ECO:0000256" key="1">
    <source>
        <dbReference type="SAM" id="Phobius"/>
    </source>
</evidence>
<dbReference type="InterPro" id="IPR013099">
    <property type="entry name" value="K_chnl_dom"/>
</dbReference>
<evidence type="ECO:0000313" key="4">
    <source>
        <dbReference type="Proteomes" id="UP000515947"/>
    </source>
</evidence>
<dbReference type="Proteomes" id="UP000515947">
    <property type="component" value="Chromosome"/>
</dbReference>
<proteinExistence type="predicted"/>
<dbReference type="Gene3D" id="1.10.287.70">
    <property type="match status" value="1"/>
</dbReference>
<feature type="transmembrane region" description="Helical" evidence="1">
    <location>
        <begin position="62"/>
        <end position="81"/>
    </location>
</feature>
<protein>
    <submittedName>
        <fullName evidence="3">Two pore domain potassium channel family protein</fullName>
    </submittedName>
</protein>
<dbReference type="GO" id="GO:0034220">
    <property type="term" value="P:monoatomic ion transmembrane transport"/>
    <property type="evidence" value="ECO:0007669"/>
    <property type="project" value="UniProtKB-KW"/>
</dbReference>
<sequence length="223" mass="24407">MRRAVRFLRDTPCAALLIVQLLGVIVYPFLEGSVAGRSALAVFGLAVLALVVRAVRATPMLWWVSVTLAIPALGLLLVQAVTLDDSLAPYSAVFEALLYFYAAVSMLVYMLADERVTTDEMFAVGAVFTLLAWAFAYTYVVVQALDPGSFTAAVQPDQPRTWTELLFLSFTTLSSTGLSDIVPVHGHSRSVVMLEQVVGLFYIAMVVTRLVGLNMARVNRRRD</sequence>
<keyword evidence="3" id="KW-0813">Transport</keyword>
<feature type="transmembrane region" description="Helical" evidence="1">
    <location>
        <begin position="87"/>
        <end position="109"/>
    </location>
</feature>
<organism evidence="3 4">
    <name type="scientific">Nocardioides mesophilus</name>
    <dbReference type="NCBI Taxonomy" id="433659"/>
    <lineage>
        <taxon>Bacteria</taxon>
        <taxon>Bacillati</taxon>
        <taxon>Actinomycetota</taxon>
        <taxon>Actinomycetes</taxon>
        <taxon>Propionibacteriales</taxon>
        <taxon>Nocardioidaceae</taxon>
        <taxon>Nocardioides</taxon>
    </lineage>
</organism>
<keyword evidence="3" id="KW-0407">Ion channel</keyword>
<dbReference type="SUPFAM" id="SSF81324">
    <property type="entry name" value="Voltage-gated potassium channels"/>
    <property type="match status" value="1"/>
</dbReference>
<dbReference type="KEGG" id="nmes:H9L09_06785"/>
<evidence type="ECO:0000313" key="3">
    <source>
        <dbReference type="EMBL" id="QNN54076.1"/>
    </source>
</evidence>
<feature type="transmembrane region" description="Helical" evidence="1">
    <location>
        <begin position="121"/>
        <end position="140"/>
    </location>
</feature>
<keyword evidence="4" id="KW-1185">Reference proteome</keyword>
<evidence type="ECO:0000259" key="2">
    <source>
        <dbReference type="Pfam" id="PF07885"/>
    </source>
</evidence>
<keyword evidence="1" id="KW-0812">Transmembrane</keyword>
<dbReference type="AlphaFoldDB" id="A0A7G9REQ1"/>
<dbReference type="EMBL" id="CP060713">
    <property type="protein sequence ID" value="QNN54076.1"/>
    <property type="molecule type" value="Genomic_DNA"/>
</dbReference>
<feature type="domain" description="Potassium channel" evidence="2">
    <location>
        <begin position="133"/>
        <end position="211"/>
    </location>
</feature>
<accession>A0A7G9REQ1</accession>
<keyword evidence="1" id="KW-1133">Transmembrane helix</keyword>